<comment type="caution">
    <text evidence="1">The sequence shown here is derived from an EMBL/GenBank/DDBJ whole genome shotgun (WGS) entry which is preliminary data.</text>
</comment>
<gene>
    <name evidence="1" type="ORF">VJJ49_15245</name>
</gene>
<organism evidence="1 2">
    <name type="scientific">Capnocytophaga gingivalis</name>
    <dbReference type="NCBI Taxonomy" id="1017"/>
    <lineage>
        <taxon>Bacteria</taxon>
        <taxon>Pseudomonadati</taxon>
        <taxon>Bacteroidota</taxon>
        <taxon>Flavobacteriia</taxon>
        <taxon>Flavobacteriales</taxon>
        <taxon>Flavobacteriaceae</taxon>
        <taxon>Capnocytophaga</taxon>
    </lineage>
</organism>
<dbReference type="EMBL" id="JAYKBV010000127">
    <property type="protein sequence ID" value="MEB3042025.1"/>
    <property type="molecule type" value="Genomic_DNA"/>
</dbReference>
<reference evidence="1 2" key="1">
    <citation type="submission" date="2023-12" db="EMBL/GenBank/DDBJ databases">
        <title>Genomic sequences of Capnocytophaga and Parvimonas strains.</title>
        <authorList>
            <person name="Watt R.M."/>
            <person name="Wang M."/>
            <person name="Yang T."/>
            <person name="Tong W.M."/>
        </authorList>
    </citation>
    <scope>NUCLEOTIDE SEQUENCE [LARGE SCALE GENOMIC DNA]</scope>
    <source>
        <strain evidence="1 2">CCUG 13156</strain>
    </source>
</reference>
<proteinExistence type="predicted"/>
<sequence>MIYSFLQATGYINDHVSHCWVRKELNVPRETN</sequence>
<keyword evidence="2" id="KW-1185">Reference proteome</keyword>
<dbReference type="RefSeq" id="WP_323980465.1">
    <property type="nucleotide sequence ID" value="NZ_JAYKBV010000127.1"/>
</dbReference>
<dbReference type="Proteomes" id="UP001324270">
    <property type="component" value="Unassembled WGS sequence"/>
</dbReference>
<name>A0ABU5YE86_9FLAO</name>
<accession>A0ABU5YE86</accession>
<evidence type="ECO:0000313" key="2">
    <source>
        <dbReference type="Proteomes" id="UP001324270"/>
    </source>
</evidence>
<evidence type="ECO:0000313" key="1">
    <source>
        <dbReference type="EMBL" id="MEB3042025.1"/>
    </source>
</evidence>
<protein>
    <recommendedName>
        <fullName evidence="3">DNA-3-methyladenine glycosylase I</fullName>
    </recommendedName>
</protein>
<evidence type="ECO:0008006" key="3">
    <source>
        <dbReference type="Google" id="ProtNLM"/>
    </source>
</evidence>